<dbReference type="eggNOG" id="ENOG502R1Z7">
    <property type="taxonomic scope" value="Eukaryota"/>
</dbReference>
<dbReference type="AlphaFoldDB" id="A0A0C4DRE2"/>
<reference evidence="2" key="5">
    <citation type="submission" date="2015-06" db="UniProtKB">
        <authorList>
            <consortium name="EnsemblFungi"/>
        </authorList>
    </citation>
    <scope>IDENTIFICATION</scope>
    <source>
        <strain evidence="2">ATCC 64411</strain>
    </source>
</reference>
<dbReference type="OrthoDB" id="5118255at2759"/>
<dbReference type="Proteomes" id="UP000011715">
    <property type="component" value="Unassembled WGS sequence"/>
</dbReference>
<dbReference type="EnsemblFungi" id="MAPG_02449T0">
    <property type="protein sequence ID" value="MAPG_02449T0"/>
    <property type="gene ID" value="MAPG_02449"/>
</dbReference>
<reference evidence="1" key="2">
    <citation type="submission" date="2010-05" db="EMBL/GenBank/DDBJ databases">
        <title>The Genome Sequence of Magnaporthe poae strain ATCC 64411.</title>
        <authorList>
            <consortium name="The Broad Institute Genome Sequencing Platform"/>
            <consortium name="Broad Institute Genome Sequencing Center for Infectious Disease"/>
            <person name="Ma L.-J."/>
            <person name="Dead R."/>
            <person name="Young S."/>
            <person name="Zeng Q."/>
            <person name="Koehrsen M."/>
            <person name="Alvarado L."/>
            <person name="Berlin A."/>
            <person name="Chapman S.B."/>
            <person name="Chen Z."/>
            <person name="Freedman E."/>
            <person name="Gellesch M."/>
            <person name="Goldberg J."/>
            <person name="Griggs A."/>
            <person name="Gujja S."/>
            <person name="Heilman E.R."/>
            <person name="Heiman D."/>
            <person name="Hepburn T."/>
            <person name="Howarth C."/>
            <person name="Jen D."/>
            <person name="Larson L."/>
            <person name="Mehta T."/>
            <person name="Neiman D."/>
            <person name="Pearson M."/>
            <person name="Roberts A."/>
            <person name="Saif S."/>
            <person name="Shea T."/>
            <person name="Shenoy N."/>
            <person name="Sisk P."/>
            <person name="Stolte C."/>
            <person name="Sykes S."/>
            <person name="Walk T."/>
            <person name="White J."/>
            <person name="Yandava C."/>
            <person name="Haas B."/>
            <person name="Nusbaum C."/>
            <person name="Birren B."/>
        </authorList>
    </citation>
    <scope>NUCLEOTIDE SEQUENCE</scope>
    <source>
        <strain evidence="1">ATCC 64411</strain>
    </source>
</reference>
<dbReference type="EMBL" id="GL876967">
    <property type="protein sequence ID" value="KLU83388.1"/>
    <property type="molecule type" value="Genomic_DNA"/>
</dbReference>
<gene>
    <name evidence="1" type="ORF">MAPG_02449</name>
</gene>
<accession>A0A0C4DRE2</accession>
<reference evidence="1" key="3">
    <citation type="submission" date="2011-03" db="EMBL/GenBank/DDBJ databases">
        <title>Annotation of Magnaporthe poae ATCC 64411.</title>
        <authorList>
            <person name="Ma L.-J."/>
            <person name="Dead R."/>
            <person name="Young S.K."/>
            <person name="Zeng Q."/>
            <person name="Gargeya S."/>
            <person name="Fitzgerald M."/>
            <person name="Haas B."/>
            <person name="Abouelleil A."/>
            <person name="Alvarado L."/>
            <person name="Arachchi H.M."/>
            <person name="Berlin A."/>
            <person name="Brown A."/>
            <person name="Chapman S.B."/>
            <person name="Chen Z."/>
            <person name="Dunbar C."/>
            <person name="Freedman E."/>
            <person name="Gearin G."/>
            <person name="Gellesch M."/>
            <person name="Goldberg J."/>
            <person name="Griggs A."/>
            <person name="Gujja S."/>
            <person name="Heiman D."/>
            <person name="Howarth C."/>
            <person name="Larson L."/>
            <person name="Lui A."/>
            <person name="MacDonald P.J.P."/>
            <person name="Mehta T."/>
            <person name="Montmayeur A."/>
            <person name="Murphy C."/>
            <person name="Neiman D."/>
            <person name="Pearson M."/>
            <person name="Priest M."/>
            <person name="Roberts A."/>
            <person name="Saif S."/>
            <person name="Shea T."/>
            <person name="Shenoy N."/>
            <person name="Sisk P."/>
            <person name="Stolte C."/>
            <person name="Sykes S."/>
            <person name="Yandava C."/>
            <person name="Wortman J."/>
            <person name="Nusbaum C."/>
            <person name="Birren B."/>
        </authorList>
    </citation>
    <scope>NUCLEOTIDE SEQUENCE</scope>
    <source>
        <strain evidence="1">ATCC 64411</strain>
    </source>
</reference>
<sequence>MHVLTELADGPKDVVDPRHRRIYFEGAQSTVVNLLRQAWTSKVPDEKLQTVGVQQTYDDWIRNDFKTSSAAQEMASPHAEVAGLERNPDKDQVDSAWRKHLLEQYAHLFYDIGNMIQEVNCQMGHYHPPAHDSLVLNYLSPAGVRGIVTIQRWDKNVLILPAFLDKGVSITASRFVDEKRDPVAAPAGDEGGEGVTSVTMGRFTENEDVTWFIRANMDVKFEVHVEDGDGDGVQRTGVAAVFAVGLLCLDPHGEPSLCKHEDLGAGAEQTATED</sequence>
<evidence type="ECO:0000313" key="2">
    <source>
        <dbReference type="EnsemblFungi" id="MAPG_02449T0"/>
    </source>
</evidence>
<evidence type="ECO:0000313" key="3">
    <source>
        <dbReference type="Proteomes" id="UP000011715"/>
    </source>
</evidence>
<reference evidence="3" key="1">
    <citation type="submission" date="2010-05" db="EMBL/GenBank/DDBJ databases">
        <title>The genome sequence of Magnaporthe poae strain ATCC 64411.</title>
        <authorList>
            <person name="Ma L.-J."/>
            <person name="Dead R."/>
            <person name="Young S."/>
            <person name="Zeng Q."/>
            <person name="Koehrsen M."/>
            <person name="Alvarado L."/>
            <person name="Berlin A."/>
            <person name="Chapman S.B."/>
            <person name="Chen Z."/>
            <person name="Freedman E."/>
            <person name="Gellesch M."/>
            <person name="Goldberg J."/>
            <person name="Griggs A."/>
            <person name="Gujja S."/>
            <person name="Heilman E.R."/>
            <person name="Heiman D."/>
            <person name="Hepburn T."/>
            <person name="Howarth C."/>
            <person name="Jen D."/>
            <person name="Larson L."/>
            <person name="Mehta T."/>
            <person name="Neiman D."/>
            <person name="Pearson M."/>
            <person name="Roberts A."/>
            <person name="Saif S."/>
            <person name="Shea T."/>
            <person name="Shenoy N."/>
            <person name="Sisk P."/>
            <person name="Stolte C."/>
            <person name="Sykes S."/>
            <person name="Walk T."/>
            <person name="White J."/>
            <person name="Yandava C."/>
            <person name="Haas B."/>
            <person name="Nusbaum C."/>
            <person name="Birren B."/>
        </authorList>
    </citation>
    <scope>NUCLEOTIDE SEQUENCE [LARGE SCALE GENOMIC DNA]</scope>
    <source>
        <strain evidence="3">ATCC 64411 / 73-15</strain>
    </source>
</reference>
<reference evidence="2" key="4">
    <citation type="journal article" date="2015" name="G3 (Bethesda)">
        <title>Genome sequences of three phytopathogenic species of the Magnaporthaceae family of fungi.</title>
        <authorList>
            <person name="Okagaki L.H."/>
            <person name="Nunes C.C."/>
            <person name="Sailsbery J."/>
            <person name="Clay B."/>
            <person name="Brown D."/>
            <person name="John T."/>
            <person name="Oh Y."/>
            <person name="Young N."/>
            <person name="Fitzgerald M."/>
            <person name="Haas B.J."/>
            <person name="Zeng Q."/>
            <person name="Young S."/>
            <person name="Adiconis X."/>
            <person name="Fan L."/>
            <person name="Levin J.Z."/>
            <person name="Mitchell T.K."/>
            <person name="Okubara P.A."/>
            <person name="Farman M.L."/>
            <person name="Kohn L.M."/>
            <person name="Birren B."/>
            <person name="Ma L.-J."/>
            <person name="Dean R.A."/>
        </authorList>
    </citation>
    <scope>NUCLEOTIDE SEQUENCE</scope>
    <source>
        <strain evidence="2">ATCC 64411 / 73-15</strain>
    </source>
</reference>
<name>A0A0C4DRE2_MAGP6</name>
<keyword evidence="3" id="KW-1185">Reference proteome</keyword>
<organism evidence="2 3">
    <name type="scientific">Magnaporthiopsis poae (strain ATCC 64411 / 73-15)</name>
    <name type="common">Kentucky bluegrass fungus</name>
    <name type="synonym">Magnaporthe poae</name>
    <dbReference type="NCBI Taxonomy" id="644358"/>
    <lineage>
        <taxon>Eukaryota</taxon>
        <taxon>Fungi</taxon>
        <taxon>Dikarya</taxon>
        <taxon>Ascomycota</taxon>
        <taxon>Pezizomycotina</taxon>
        <taxon>Sordariomycetes</taxon>
        <taxon>Sordariomycetidae</taxon>
        <taxon>Magnaporthales</taxon>
        <taxon>Magnaporthaceae</taxon>
        <taxon>Magnaporthiopsis</taxon>
    </lineage>
</organism>
<evidence type="ECO:0000313" key="1">
    <source>
        <dbReference type="EMBL" id="KLU83388.1"/>
    </source>
</evidence>
<protein>
    <submittedName>
        <fullName evidence="1 2">Uncharacterized protein</fullName>
    </submittedName>
</protein>
<dbReference type="VEuPathDB" id="FungiDB:MAPG_02449"/>
<proteinExistence type="predicted"/>
<dbReference type="EMBL" id="ADBL01000611">
    <property type="status" value="NOT_ANNOTATED_CDS"/>
    <property type="molecule type" value="Genomic_DNA"/>
</dbReference>